<feature type="transmembrane region" description="Helical" evidence="6">
    <location>
        <begin position="29"/>
        <end position="50"/>
    </location>
</feature>
<evidence type="ECO:0000256" key="2">
    <source>
        <dbReference type="ARBA" id="ARBA00008333"/>
    </source>
</evidence>
<dbReference type="AlphaFoldDB" id="A0A6J7CVJ8"/>
<dbReference type="GO" id="GO:0015093">
    <property type="term" value="F:ferrous iron transmembrane transporter activity"/>
    <property type="evidence" value="ECO:0007669"/>
    <property type="project" value="TreeGrafter"/>
</dbReference>
<comment type="similarity">
    <text evidence="2">Belongs to the oxidase-dependent Fe transporter (OFeT) (TC 9.A.10.1) family.</text>
</comment>
<dbReference type="InterPro" id="IPR004923">
    <property type="entry name" value="FTR1/Fip1/EfeU"/>
</dbReference>
<dbReference type="EMBL" id="CAFBLT010000001">
    <property type="protein sequence ID" value="CAB4861971.1"/>
    <property type="molecule type" value="Genomic_DNA"/>
</dbReference>
<accession>A0A6J7CVJ8</accession>
<evidence type="ECO:0000313" key="8">
    <source>
        <dbReference type="EMBL" id="CAB4861971.1"/>
    </source>
</evidence>
<dbReference type="EMBL" id="CAFABE010000036">
    <property type="protein sequence ID" value="CAB4828163.1"/>
    <property type="molecule type" value="Genomic_DNA"/>
</dbReference>
<feature type="transmembrane region" description="Helical" evidence="6">
    <location>
        <begin position="180"/>
        <end position="200"/>
    </location>
</feature>
<feature type="transmembrane region" description="Helical" evidence="6">
    <location>
        <begin position="62"/>
        <end position="83"/>
    </location>
</feature>
<evidence type="ECO:0000256" key="3">
    <source>
        <dbReference type="ARBA" id="ARBA00022692"/>
    </source>
</evidence>
<proteinExistence type="inferred from homology"/>
<protein>
    <submittedName>
        <fullName evidence="8">Unannotated protein</fullName>
    </submittedName>
</protein>
<dbReference type="EMBL" id="CAFBPM010000020">
    <property type="protein sequence ID" value="CAB5030221.1"/>
    <property type="molecule type" value="Genomic_DNA"/>
</dbReference>
<dbReference type="PANTHER" id="PTHR31632">
    <property type="entry name" value="IRON TRANSPORTER FTH1"/>
    <property type="match status" value="1"/>
</dbReference>
<evidence type="ECO:0000256" key="4">
    <source>
        <dbReference type="ARBA" id="ARBA00022989"/>
    </source>
</evidence>
<keyword evidence="3 6" id="KW-0812">Transmembrane</keyword>
<feature type="transmembrane region" description="Helical" evidence="6">
    <location>
        <begin position="276"/>
        <end position="294"/>
    </location>
</feature>
<feature type="transmembrane region" description="Helical" evidence="6">
    <location>
        <begin position="212"/>
        <end position="232"/>
    </location>
</feature>
<keyword evidence="5 6" id="KW-0472">Membrane</keyword>
<organism evidence="8">
    <name type="scientific">freshwater metagenome</name>
    <dbReference type="NCBI Taxonomy" id="449393"/>
    <lineage>
        <taxon>unclassified sequences</taxon>
        <taxon>metagenomes</taxon>
        <taxon>ecological metagenomes</taxon>
    </lineage>
</organism>
<name>A0A6J7CVJ8_9ZZZZ</name>
<evidence type="ECO:0000313" key="9">
    <source>
        <dbReference type="EMBL" id="CAB5030221.1"/>
    </source>
</evidence>
<evidence type="ECO:0000256" key="5">
    <source>
        <dbReference type="ARBA" id="ARBA00023136"/>
    </source>
</evidence>
<reference evidence="8" key="1">
    <citation type="submission" date="2020-05" db="EMBL/GenBank/DDBJ databases">
        <authorList>
            <person name="Chiriac C."/>
            <person name="Salcher M."/>
            <person name="Ghai R."/>
            <person name="Kavagutti S V."/>
        </authorList>
    </citation>
    <scope>NUCLEOTIDE SEQUENCE</scope>
</reference>
<evidence type="ECO:0000256" key="6">
    <source>
        <dbReference type="SAM" id="Phobius"/>
    </source>
</evidence>
<dbReference type="PANTHER" id="PTHR31632:SF2">
    <property type="entry name" value="PLASMA MEMBRANE IRON PERMEASE"/>
    <property type="match status" value="1"/>
</dbReference>
<gene>
    <name evidence="7" type="ORF">UFOPK3164_00909</name>
    <name evidence="8" type="ORF">UFOPK3427_00241</name>
    <name evidence="9" type="ORF">UFOPK4112_01564</name>
</gene>
<sequence>MEPRLVKKGNLQNAIGIPSSGGATVIPTFVIFLREGIEASMIIAILLAYLESIDQRRHFKDIFLGVAAAFVLILVGGIAAYLLISQYSGSRIQTIFETITYLIAATSLTYMTFWMQRHSRTLSKELKQRSDNALDNGTRTGLSLVAFSAVGREGLETMVFTLAIVFASSKQAPTADNSRWLLIGAIAGLVVALGIAFGIYKMGAKFNIGRFFRILGVLLLVFAAGLLSNAVANLQELGWLPFGTQTLWDSSNVLAQSSVGGDLLHSFFGYADHPTVLQGVVWLLFLSISLVVYLRKARSKTVSNSLISSGVKLQK</sequence>
<keyword evidence="4 6" id="KW-1133">Transmembrane helix</keyword>
<evidence type="ECO:0000313" key="7">
    <source>
        <dbReference type="EMBL" id="CAB4828163.1"/>
    </source>
</evidence>
<evidence type="ECO:0000256" key="1">
    <source>
        <dbReference type="ARBA" id="ARBA00004141"/>
    </source>
</evidence>
<feature type="transmembrane region" description="Helical" evidence="6">
    <location>
        <begin position="144"/>
        <end position="168"/>
    </location>
</feature>
<comment type="subcellular location">
    <subcellularLocation>
        <location evidence="1">Membrane</location>
        <topology evidence="1">Multi-pass membrane protein</topology>
    </subcellularLocation>
</comment>
<dbReference type="GO" id="GO:0033573">
    <property type="term" value="C:high-affinity iron permease complex"/>
    <property type="evidence" value="ECO:0007669"/>
    <property type="project" value="InterPro"/>
</dbReference>
<feature type="transmembrane region" description="Helical" evidence="6">
    <location>
        <begin position="95"/>
        <end position="114"/>
    </location>
</feature>
<dbReference type="Pfam" id="PF03239">
    <property type="entry name" value="FTR1"/>
    <property type="match status" value="1"/>
</dbReference>